<accession>A0ABQ5UPE5</accession>
<dbReference type="Proteomes" id="UP001161405">
    <property type="component" value="Unassembled WGS sequence"/>
</dbReference>
<sequence length="315" mass="34515">MSNSSQTEQIDSVMAQRQMRRSRRNWRFVAFVAIAIAVIAVLGKALGGFSEPVKENHIARVVIDGTIASDPTRRAILHDLAKDENISAVIVQINSPGGTTAGGEELYEGLMRLREAKPVVSVINELGASAAYMTAVGSDRIYARRLSIVGSIGVLVMHLDASKLFETIGLDYDKVSTGPLKAEPDIDEPMADDVRASYQSLVDDSYDWFVDIVADRRELDRSDVLRLADGRVLTGRQALDEKLIDAIGDETNAIDWLKDTHDIDEQKVRTYFPLPESDWEKALDLLGSSATNILGSGLKSVTTLDGLVSVWQPTK</sequence>
<dbReference type="PANTHER" id="PTHR42987">
    <property type="entry name" value="PEPTIDASE S49"/>
    <property type="match status" value="1"/>
</dbReference>
<evidence type="ECO:0000256" key="3">
    <source>
        <dbReference type="ARBA" id="ARBA00022801"/>
    </source>
</evidence>
<dbReference type="PANTHER" id="PTHR42987:SF6">
    <property type="entry name" value="PROTEINASE IV"/>
    <property type="match status" value="1"/>
</dbReference>
<dbReference type="EMBL" id="BSNI01000002">
    <property type="protein sequence ID" value="GLQ17163.1"/>
    <property type="molecule type" value="Genomic_DNA"/>
</dbReference>
<keyword evidence="5" id="KW-0812">Transmembrane</keyword>
<dbReference type="Gene3D" id="6.20.330.10">
    <property type="match status" value="1"/>
</dbReference>
<keyword evidence="8" id="KW-1185">Reference proteome</keyword>
<reference evidence="7" key="1">
    <citation type="journal article" date="2014" name="Int. J. Syst. Evol. Microbiol.">
        <title>Complete genome of a new Firmicutes species belonging to the dominant human colonic microbiota ('Ruminococcus bicirculans') reveals two chromosomes and a selective capacity to utilize plant glucans.</title>
        <authorList>
            <consortium name="NISC Comparative Sequencing Program"/>
            <person name="Wegmann U."/>
            <person name="Louis P."/>
            <person name="Goesmann A."/>
            <person name="Henrissat B."/>
            <person name="Duncan S.H."/>
            <person name="Flint H.J."/>
        </authorList>
    </citation>
    <scope>NUCLEOTIDE SEQUENCE</scope>
    <source>
        <strain evidence="7">NBRC 107169</strain>
    </source>
</reference>
<evidence type="ECO:0000256" key="1">
    <source>
        <dbReference type="ARBA" id="ARBA00008683"/>
    </source>
</evidence>
<feature type="domain" description="Peptidase S49" evidence="6">
    <location>
        <begin position="113"/>
        <end position="262"/>
    </location>
</feature>
<comment type="caution">
    <text evidence="7">The sequence shown here is derived from an EMBL/GenBank/DDBJ whole genome shotgun (WGS) entry which is preliminary data.</text>
</comment>
<dbReference type="InterPro" id="IPR004635">
    <property type="entry name" value="Pept_S49_SppA"/>
</dbReference>
<comment type="similarity">
    <text evidence="1">Belongs to the peptidase S49 family.</text>
</comment>
<dbReference type="RefSeq" id="WP_284363113.1">
    <property type="nucleotide sequence ID" value="NZ_BSNI01000002.1"/>
</dbReference>
<dbReference type="CDD" id="cd07023">
    <property type="entry name" value="S49_Sppa_N_C"/>
    <property type="match status" value="1"/>
</dbReference>
<dbReference type="Gene3D" id="3.90.226.10">
    <property type="entry name" value="2-enoyl-CoA Hydratase, Chain A, domain 1"/>
    <property type="match status" value="1"/>
</dbReference>
<evidence type="ECO:0000313" key="7">
    <source>
        <dbReference type="EMBL" id="GLQ17163.1"/>
    </source>
</evidence>
<organism evidence="7 8">
    <name type="scientific">Maritalea porphyrae</name>
    <dbReference type="NCBI Taxonomy" id="880732"/>
    <lineage>
        <taxon>Bacteria</taxon>
        <taxon>Pseudomonadati</taxon>
        <taxon>Pseudomonadota</taxon>
        <taxon>Alphaproteobacteria</taxon>
        <taxon>Hyphomicrobiales</taxon>
        <taxon>Devosiaceae</taxon>
        <taxon>Maritalea</taxon>
    </lineage>
</organism>
<keyword evidence="5" id="KW-0472">Membrane</keyword>
<keyword evidence="3" id="KW-0378">Hydrolase</keyword>
<dbReference type="NCBIfam" id="TIGR00706">
    <property type="entry name" value="SppA_dom"/>
    <property type="match status" value="1"/>
</dbReference>
<evidence type="ECO:0000256" key="2">
    <source>
        <dbReference type="ARBA" id="ARBA00022670"/>
    </source>
</evidence>
<feature type="transmembrane region" description="Helical" evidence="5">
    <location>
        <begin position="26"/>
        <end position="46"/>
    </location>
</feature>
<dbReference type="InterPro" id="IPR047272">
    <property type="entry name" value="S49_SppA_C"/>
</dbReference>
<dbReference type="GO" id="GO:0006508">
    <property type="term" value="P:proteolysis"/>
    <property type="evidence" value="ECO:0007669"/>
    <property type="project" value="UniProtKB-KW"/>
</dbReference>
<dbReference type="InterPro" id="IPR029045">
    <property type="entry name" value="ClpP/crotonase-like_dom_sf"/>
</dbReference>
<protein>
    <submittedName>
        <fullName evidence="7">Protease</fullName>
    </submittedName>
</protein>
<dbReference type="SUPFAM" id="SSF52096">
    <property type="entry name" value="ClpP/crotonase"/>
    <property type="match status" value="1"/>
</dbReference>
<evidence type="ECO:0000256" key="4">
    <source>
        <dbReference type="ARBA" id="ARBA00022825"/>
    </source>
</evidence>
<dbReference type="GO" id="GO:0008233">
    <property type="term" value="F:peptidase activity"/>
    <property type="evidence" value="ECO:0007669"/>
    <property type="project" value="UniProtKB-KW"/>
</dbReference>
<evidence type="ECO:0000259" key="6">
    <source>
        <dbReference type="Pfam" id="PF01343"/>
    </source>
</evidence>
<keyword evidence="2 7" id="KW-0645">Protease</keyword>
<keyword evidence="5" id="KW-1133">Transmembrane helix</keyword>
<proteinExistence type="inferred from homology"/>
<evidence type="ECO:0000256" key="5">
    <source>
        <dbReference type="SAM" id="Phobius"/>
    </source>
</evidence>
<keyword evidence="4" id="KW-0720">Serine protease</keyword>
<gene>
    <name evidence="7" type="ORF">GCM10007879_14120</name>
</gene>
<dbReference type="InterPro" id="IPR002142">
    <property type="entry name" value="Peptidase_S49"/>
</dbReference>
<evidence type="ECO:0000313" key="8">
    <source>
        <dbReference type="Proteomes" id="UP001161405"/>
    </source>
</evidence>
<dbReference type="Pfam" id="PF01343">
    <property type="entry name" value="Peptidase_S49"/>
    <property type="match status" value="1"/>
</dbReference>
<name>A0ABQ5UPE5_9HYPH</name>
<reference evidence="7" key="2">
    <citation type="submission" date="2023-01" db="EMBL/GenBank/DDBJ databases">
        <title>Draft genome sequence of Maritalea porphyrae strain NBRC 107169.</title>
        <authorList>
            <person name="Sun Q."/>
            <person name="Mori K."/>
        </authorList>
    </citation>
    <scope>NUCLEOTIDE SEQUENCE</scope>
    <source>
        <strain evidence="7">NBRC 107169</strain>
    </source>
</reference>